<feature type="domain" description="PARP catalytic" evidence="18">
    <location>
        <begin position="1001"/>
        <end position="1219"/>
    </location>
</feature>
<keyword evidence="11" id="KW-0234">DNA repair</keyword>
<keyword evidence="6 16" id="KW-0808">Transferase</keyword>
<evidence type="ECO:0000256" key="14">
    <source>
        <dbReference type="ARBA" id="ARBA00054622"/>
    </source>
</evidence>
<dbReference type="EC" id="2.4.2.-" evidence="16"/>
<keyword evidence="7" id="KW-0548">Nucleotidyltransferase</keyword>
<dbReference type="GO" id="GO:0005737">
    <property type="term" value="C:cytoplasm"/>
    <property type="evidence" value="ECO:0007669"/>
    <property type="project" value="UniProtKB-SubCell"/>
</dbReference>
<dbReference type="GO" id="GO:0010629">
    <property type="term" value="P:negative regulation of gene expression"/>
    <property type="evidence" value="ECO:0007669"/>
    <property type="project" value="TreeGrafter"/>
</dbReference>
<dbReference type="InterPro" id="IPR034464">
    <property type="entry name" value="PAR10_RRM1_2"/>
</dbReference>
<dbReference type="GO" id="GO:0070212">
    <property type="term" value="P:protein poly-ADP-ribosylation"/>
    <property type="evidence" value="ECO:0007669"/>
    <property type="project" value="TreeGrafter"/>
</dbReference>
<feature type="region of interest" description="Disordered" evidence="17">
    <location>
        <begin position="91"/>
        <end position="120"/>
    </location>
</feature>
<keyword evidence="3" id="KW-0963">Cytoplasm</keyword>
<keyword evidence="10 16" id="KW-0520">NAD</keyword>
<dbReference type="InterPro" id="IPR012677">
    <property type="entry name" value="Nucleotide-bd_a/b_plait_sf"/>
</dbReference>
<name>A0A2Y9RQY1_TRIMA</name>
<dbReference type="PANTHER" id="PTHR14453:SF94">
    <property type="entry name" value="PROTEIN MONO-ADP-RIBOSYLTRANSFERASE PARP10"/>
    <property type="match status" value="1"/>
</dbReference>
<evidence type="ECO:0000259" key="18">
    <source>
        <dbReference type="PROSITE" id="PS51059"/>
    </source>
</evidence>
<evidence type="ECO:0000256" key="8">
    <source>
        <dbReference type="ARBA" id="ARBA00022763"/>
    </source>
</evidence>
<keyword evidence="12" id="KW-0539">Nucleus</keyword>
<dbReference type="Gene3D" id="3.90.228.10">
    <property type="match status" value="1"/>
</dbReference>
<evidence type="ECO:0000256" key="15">
    <source>
        <dbReference type="ARBA" id="ARBA00065037"/>
    </source>
</evidence>
<dbReference type="CDD" id="cd12547">
    <property type="entry name" value="RRM1_2_PAR10"/>
    <property type="match status" value="1"/>
</dbReference>
<evidence type="ECO:0000256" key="4">
    <source>
        <dbReference type="ARBA" id="ARBA00022553"/>
    </source>
</evidence>
<dbReference type="RefSeq" id="XP_023597385.1">
    <property type="nucleotide sequence ID" value="XM_023741617.1"/>
</dbReference>
<dbReference type="PROSITE" id="PS51059">
    <property type="entry name" value="PARP_CATALYTIC"/>
    <property type="match status" value="1"/>
</dbReference>
<feature type="compositionally biased region" description="Acidic residues" evidence="17">
    <location>
        <begin position="799"/>
        <end position="814"/>
    </location>
</feature>
<feature type="compositionally biased region" description="Low complexity" evidence="17">
    <location>
        <begin position="496"/>
        <end position="508"/>
    </location>
</feature>
<dbReference type="CTD" id="84875"/>
<dbReference type="KEGG" id="tmu:101349060"/>
<evidence type="ECO:0000313" key="20">
    <source>
        <dbReference type="RefSeq" id="XP_023597385.1"/>
    </source>
</evidence>
<feature type="region of interest" description="Disordered" evidence="17">
    <location>
        <begin position="18"/>
        <end position="78"/>
    </location>
</feature>
<dbReference type="FunFam" id="3.90.228.10:FF:000008">
    <property type="entry name" value="Poly [ADP-ribose] polymerase"/>
    <property type="match status" value="1"/>
</dbReference>
<dbReference type="InterPro" id="IPR012317">
    <property type="entry name" value="Poly(ADP-ribose)pol_cat_dom"/>
</dbReference>
<dbReference type="GO" id="GO:0016779">
    <property type="term" value="F:nucleotidyltransferase activity"/>
    <property type="evidence" value="ECO:0007669"/>
    <property type="project" value="UniProtKB-KW"/>
</dbReference>
<comment type="subcellular location">
    <subcellularLocation>
        <location evidence="2">Cytoplasm</location>
    </subcellularLocation>
    <subcellularLocation>
        <location evidence="1">Nucleus</location>
    </subcellularLocation>
</comment>
<accession>A0A2Y9RQY1</accession>
<evidence type="ECO:0000256" key="2">
    <source>
        <dbReference type="ARBA" id="ARBA00004496"/>
    </source>
</evidence>
<keyword evidence="8" id="KW-0227">DNA damage</keyword>
<evidence type="ECO:0000256" key="1">
    <source>
        <dbReference type="ARBA" id="ARBA00004123"/>
    </source>
</evidence>
<dbReference type="CDD" id="cd01439">
    <property type="entry name" value="TCCD_inducible_PARP_like"/>
    <property type="match status" value="1"/>
</dbReference>
<evidence type="ECO:0000313" key="19">
    <source>
        <dbReference type="Proteomes" id="UP000248480"/>
    </source>
</evidence>
<dbReference type="GO" id="GO:0006281">
    <property type="term" value="P:DNA repair"/>
    <property type="evidence" value="ECO:0007669"/>
    <property type="project" value="UniProtKB-KW"/>
</dbReference>
<protein>
    <recommendedName>
        <fullName evidence="16">Poly [ADP-ribose] polymerase</fullName>
        <shortName evidence="16">PARP</shortName>
        <ecNumber evidence="16">2.4.2.-</ecNumber>
    </recommendedName>
</protein>
<evidence type="ECO:0000256" key="12">
    <source>
        <dbReference type="ARBA" id="ARBA00023242"/>
    </source>
</evidence>
<evidence type="ECO:0000256" key="17">
    <source>
        <dbReference type="SAM" id="MobiDB-lite"/>
    </source>
</evidence>
<comment type="subunit">
    <text evidence="15">Interacts with MYC. Interacts with PARP14. Interacts (via-PIP box and ubiquitin-interacting motifs) with PCNA.</text>
</comment>
<dbReference type="InParanoid" id="A0A2Y9RQY1"/>
<dbReference type="InterPro" id="IPR052056">
    <property type="entry name" value="Mono-ARTD/PARP"/>
</dbReference>
<keyword evidence="19" id="KW-1185">Reference proteome</keyword>
<dbReference type="FunCoup" id="A0A2Y9RQY1">
    <property type="interactions" value="1164"/>
</dbReference>
<dbReference type="GO" id="GO:1990404">
    <property type="term" value="F:NAD+-protein mono-ADP-ribosyltransferase activity"/>
    <property type="evidence" value="ECO:0007669"/>
    <property type="project" value="TreeGrafter"/>
</dbReference>
<keyword evidence="9" id="KW-0013">ADP-ribosylation</keyword>
<evidence type="ECO:0000256" key="9">
    <source>
        <dbReference type="ARBA" id="ARBA00022765"/>
    </source>
</evidence>
<dbReference type="Proteomes" id="UP000248480">
    <property type="component" value="Unplaced"/>
</dbReference>
<dbReference type="Pfam" id="PF23085">
    <property type="entry name" value="RRM_PARP14_3"/>
    <property type="match status" value="2"/>
</dbReference>
<feature type="region of interest" description="Disordered" evidence="17">
    <location>
        <begin position="799"/>
        <end position="841"/>
    </location>
</feature>
<dbReference type="GO" id="GO:0003950">
    <property type="term" value="F:NAD+ poly-ADP-ribosyltransferase activity"/>
    <property type="evidence" value="ECO:0007669"/>
    <property type="project" value="UniProtKB-UniRule"/>
</dbReference>
<evidence type="ECO:0000256" key="10">
    <source>
        <dbReference type="ARBA" id="ARBA00023027"/>
    </source>
</evidence>
<dbReference type="GO" id="GO:0005634">
    <property type="term" value="C:nucleus"/>
    <property type="evidence" value="ECO:0007669"/>
    <property type="project" value="UniProtKB-SubCell"/>
</dbReference>
<dbReference type="GO" id="GO:0003714">
    <property type="term" value="F:transcription corepressor activity"/>
    <property type="evidence" value="ECO:0007669"/>
    <property type="project" value="TreeGrafter"/>
</dbReference>
<comment type="function">
    <text evidence="14">ADP-ribosyltransferase that mediates mono-ADP-ribosylation of glutamate and aspartate residues on target proteins. In contrast to PARP1 and PARP2, it is not able to mediate poly-ADP-ribosylation. Catalyzes mono-ADP-ribosylation of GSK3B, leading to negatively regulate GSK3B kinase activity. Involved in translesion DNA synthesis in response to DNA damage via its interaction with PCNA.</text>
</comment>
<keyword evidence="4" id="KW-0597">Phosphoprotein</keyword>
<evidence type="ECO:0000256" key="6">
    <source>
        <dbReference type="ARBA" id="ARBA00022679"/>
    </source>
</evidence>
<dbReference type="Gene3D" id="3.30.70.330">
    <property type="match status" value="2"/>
</dbReference>
<dbReference type="SUPFAM" id="SSF56399">
    <property type="entry name" value="ADP-ribosylation"/>
    <property type="match status" value="1"/>
</dbReference>
<organism evidence="19 20">
    <name type="scientific">Trichechus manatus latirostris</name>
    <name type="common">Florida manatee</name>
    <dbReference type="NCBI Taxonomy" id="127582"/>
    <lineage>
        <taxon>Eukaryota</taxon>
        <taxon>Metazoa</taxon>
        <taxon>Chordata</taxon>
        <taxon>Craniata</taxon>
        <taxon>Vertebrata</taxon>
        <taxon>Euteleostomi</taxon>
        <taxon>Mammalia</taxon>
        <taxon>Eutheria</taxon>
        <taxon>Afrotheria</taxon>
        <taxon>Sirenia</taxon>
        <taxon>Trichechidae</taxon>
        <taxon>Trichechus</taxon>
    </lineage>
</organism>
<dbReference type="STRING" id="127582.A0A2Y9RQY1"/>
<keyword evidence="5 16" id="KW-0328">Glycosyltransferase</keyword>
<dbReference type="AlphaFoldDB" id="A0A2Y9RQY1"/>
<dbReference type="PANTHER" id="PTHR14453">
    <property type="entry name" value="PARP/ZINC FINGER CCCH TYPE DOMAIN CONTAINING PROTEIN"/>
    <property type="match status" value="1"/>
</dbReference>
<evidence type="ECO:0000256" key="5">
    <source>
        <dbReference type="ARBA" id="ARBA00022676"/>
    </source>
</evidence>
<dbReference type="FunFam" id="3.30.70.330:FF:000344">
    <property type="entry name" value="Poly [ADP-ribose] polymerase"/>
    <property type="match status" value="1"/>
</dbReference>
<evidence type="ECO:0000256" key="7">
    <source>
        <dbReference type="ARBA" id="ARBA00022695"/>
    </source>
</evidence>
<gene>
    <name evidence="20" type="primary">PARP10</name>
</gene>
<dbReference type="GeneID" id="101349060"/>
<feature type="compositionally biased region" description="Polar residues" evidence="17">
    <location>
        <begin position="511"/>
        <end position="539"/>
    </location>
</feature>
<dbReference type="Pfam" id="PF00644">
    <property type="entry name" value="PARP"/>
    <property type="match status" value="1"/>
</dbReference>
<evidence type="ECO:0000256" key="11">
    <source>
        <dbReference type="ARBA" id="ARBA00023204"/>
    </source>
</evidence>
<feature type="region of interest" description="Disordered" evidence="17">
    <location>
        <begin position="420"/>
        <end position="625"/>
    </location>
</feature>
<comment type="similarity">
    <text evidence="13">Belongs to the ARTD/PARP family.</text>
</comment>
<reference evidence="20" key="1">
    <citation type="submission" date="2025-08" db="UniProtKB">
        <authorList>
            <consortium name="RefSeq"/>
        </authorList>
    </citation>
    <scope>IDENTIFICATION</scope>
</reference>
<evidence type="ECO:0000256" key="13">
    <source>
        <dbReference type="ARBA" id="ARBA00024347"/>
    </source>
</evidence>
<proteinExistence type="inferred from homology"/>
<sequence length="1219" mass="128959">MGLGEAGGDTVANLGLQEGLLQAHPMGGGGADDGTTLPAPELEPAVLDKELEVPSGRCRRPPPPSGARPAGPGRVGWGVSSFKGQRQRLFLSQEIPKPSVTKGLDTQEDRPSAGGAGPGRLPVPAVGLLLPTARPQVVMAEASAAVELRGLPPDVPDELLTLYFENRRRSGGGPVLRWQRLGCGGVLTFQESADAARVLAHGEHMLHQARLSLRPAPPRAPGRLLLQGLPPGAAAPRLEQHVQALLRAAGLPQQSCLVLASTWPDCALVQLSAPLSEAEVGVLEEQARLLGLDGAAVTLARMPQTRAVRVWGDTRHPDPLLLELYLENEPRSGGGPLEDLRSLPGALGTVVSFRQWQVAERVLQRDHWLQDSMLHLIPHYDVLEPQELAEDARKGDCLAWLSPEASEHTLLEAGGPARALESRGTVTKTDSVEAPGRSEATLRLGPVELLGQEGPVSQGPVELLGQEGPVSQGPVELLGQDRPVSQGPMGSPSQEGPVSQGPVGSPGQEGPVSQGSVGSPEQEGSMSQGHMESLSQEGPVSQGPMELLGQDRRMSQGPMGSPSQEGPVSQGPVGSLGQEGPMSQGSVGSPEQEGPVGSLGQGRPVGSLGQGGPVESLGQGGPVESLGQGGAVEMVLSMEPGALRFLQLHHEDLLASLGDVALFPLEGMDVTGFRLCGAPAPCQAAEELLRSLLGSISCHMLSLRHPGSASFLLGPEGQCLLQGLEAQFQCVFGTERLARATLDTGTEEVDPTEALQAHTLLPQDSAGSDQGNVSLEEVRELLATLEGLDGEEWLPLELEEQQPEEEPPREEEEAASSGCLVEEPAPRAGEEPVAPTTRAPGRLEEEAALQLALHRSLELQGVRAEQEEAATLQHALALSLLEQPLLEAEEPPGSGAGGPAQLLVHLAFEQDVEELDRALEAALEAHLGEETVDARGRVLPAEVHAQLEKCHGVSIGLHGDCAVLRGFGAQPARAARHFAALLACPGDQSEAFLPAAPSPCTPQPRLQGLSSSGLECLAESSEEFQKVVRAFYDTLDAAHSRICIVRVERVSHPLLQRQYELHRERLEQRCERRPAEQVLYHGTSASAVPDICAHGFNRSFCGRNGTLYGQGVYFAKRASLSVQDRYSPPNAYGHKSVFVARVLTGDYVQGHGGLRAPPLRASGHPSLRYDSAVDSLRRPSIFVIFHDTQALPTHLITCKHMHQAAPGNSSGLWGYSPTS</sequence>
<evidence type="ECO:0000256" key="16">
    <source>
        <dbReference type="RuleBase" id="RU362114"/>
    </source>
</evidence>
<evidence type="ECO:0000256" key="3">
    <source>
        <dbReference type="ARBA" id="ARBA00022490"/>
    </source>
</evidence>